<reference evidence="2 3" key="1">
    <citation type="submission" date="2024-10" db="EMBL/GenBank/DDBJ databases">
        <authorList>
            <person name="Kim D."/>
        </authorList>
    </citation>
    <scope>NUCLEOTIDE SEQUENCE [LARGE SCALE GENOMIC DNA]</scope>
    <source>
        <strain evidence="2">BH-2024</strain>
    </source>
</reference>
<evidence type="ECO:0000256" key="1">
    <source>
        <dbReference type="SAM" id="MobiDB-lite"/>
    </source>
</evidence>
<comment type="caution">
    <text evidence="2">The sequence shown here is derived from an EMBL/GenBank/DDBJ whole genome shotgun (WGS) entry which is preliminary data.</text>
</comment>
<evidence type="ECO:0000313" key="3">
    <source>
        <dbReference type="Proteomes" id="UP001620626"/>
    </source>
</evidence>
<proteinExistence type="predicted"/>
<dbReference type="SUPFAM" id="SSF48371">
    <property type="entry name" value="ARM repeat"/>
    <property type="match status" value="1"/>
</dbReference>
<dbReference type="AlphaFoldDB" id="A0ABD2IN43"/>
<dbReference type="EMBL" id="JBICBT010001134">
    <property type="protein sequence ID" value="KAL3081489.1"/>
    <property type="molecule type" value="Genomic_DNA"/>
</dbReference>
<feature type="compositionally biased region" description="Low complexity" evidence="1">
    <location>
        <begin position="314"/>
        <end position="325"/>
    </location>
</feature>
<name>A0ABD2IN43_9BILA</name>
<evidence type="ECO:0000313" key="2">
    <source>
        <dbReference type="EMBL" id="KAL3081489.1"/>
    </source>
</evidence>
<feature type="region of interest" description="Disordered" evidence="1">
    <location>
        <begin position="302"/>
        <end position="340"/>
    </location>
</feature>
<gene>
    <name evidence="2" type="ORF">niasHT_036553</name>
</gene>
<accession>A0ABD2IN43</accession>
<dbReference type="InterPro" id="IPR016024">
    <property type="entry name" value="ARM-type_fold"/>
</dbReference>
<dbReference type="Proteomes" id="UP001620626">
    <property type="component" value="Unassembled WGS sequence"/>
</dbReference>
<feature type="compositionally biased region" description="Acidic residues" evidence="1">
    <location>
        <begin position="329"/>
        <end position="340"/>
    </location>
</feature>
<keyword evidence="3" id="KW-1185">Reference proteome</keyword>
<organism evidence="2 3">
    <name type="scientific">Heterodera trifolii</name>
    <dbReference type="NCBI Taxonomy" id="157864"/>
    <lineage>
        <taxon>Eukaryota</taxon>
        <taxon>Metazoa</taxon>
        <taxon>Ecdysozoa</taxon>
        <taxon>Nematoda</taxon>
        <taxon>Chromadorea</taxon>
        <taxon>Rhabditida</taxon>
        <taxon>Tylenchina</taxon>
        <taxon>Tylenchomorpha</taxon>
        <taxon>Tylenchoidea</taxon>
        <taxon>Heteroderidae</taxon>
        <taxon>Heteroderinae</taxon>
        <taxon>Heterodera</taxon>
    </lineage>
</organism>
<sequence length="409" mass="45540">MVALRKCVWDRAPFASHYCHGRRHDLGLCLYDVLDAIRIRISVADQFVLASSLWNVYKQIIDAQPGGILVDFEMLIPALSASLTCGSLDLSQNAIFAVLYIVERVGFSACAIARRLCSLIINAKDVSDKIRLQSLRRLNSILSVSSMVHEHFDKYATQLVQLLRDDEQIPMELVDLVVSLMETSVSLLKIPVLVFLQKQVCLSALSKNPSIEVVKLLNALLEHNHEGVPLPIQAAVSVFQQDYFAYQNKADFRAVLARGRAICQMITRPRRVSNCASLHTTTNAVSDDAQINIENCSVPTDSFQRGGKTKQSRNNDTATTSNNATIFMDDSEDNDEEDEPVCEREDGECVEEECFEDGASFSEDIITLDDDEEEFATKSGSKTYANSSKGDKAFSLKTVDDLLMDFTDE</sequence>
<protein>
    <submittedName>
        <fullName evidence="2">Uncharacterized protein</fullName>
    </submittedName>
</protein>